<evidence type="ECO:0000313" key="1">
    <source>
        <dbReference type="EMBL" id="ACL16311.1"/>
    </source>
</evidence>
<organism evidence="1 2">
    <name type="scientific">Methanosphaerula palustris (strain ATCC BAA-1556 / DSM 19958 / E1-9c)</name>
    <dbReference type="NCBI Taxonomy" id="521011"/>
    <lineage>
        <taxon>Archaea</taxon>
        <taxon>Methanobacteriati</taxon>
        <taxon>Methanobacteriota</taxon>
        <taxon>Stenosarchaea group</taxon>
        <taxon>Methanomicrobia</taxon>
        <taxon>Methanomicrobiales</taxon>
        <taxon>Methanoregulaceae</taxon>
        <taxon>Methanosphaerula</taxon>
    </lineage>
</organism>
<dbReference type="EMBL" id="CP001338">
    <property type="protein sequence ID" value="ACL16311.1"/>
    <property type="molecule type" value="Genomic_DNA"/>
</dbReference>
<name>B8GGQ6_METPE</name>
<dbReference type="eggNOG" id="arCOG00348">
    <property type="taxonomic scope" value="Archaea"/>
</dbReference>
<dbReference type="InterPro" id="IPR038389">
    <property type="entry name" value="PSMG2_sf"/>
</dbReference>
<keyword evidence="2" id="KW-1185">Reference proteome</keyword>
<dbReference type="KEGG" id="mpl:Mpal_0959"/>
<dbReference type="NCBIfam" id="TIGR00162">
    <property type="entry name" value="proteasome assembly chaperone family protein"/>
    <property type="match status" value="1"/>
</dbReference>
<dbReference type="InterPro" id="IPR019151">
    <property type="entry name" value="Proteasome_assmbl_chaperone_2"/>
</dbReference>
<dbReference type="Gene3D" id="3.40.50.10900">
    <property type="entry name" value="PAC-like subunit"/>
    <property type="match status" value="1"/>
</dbReference>
<dbReference type="AlphaFoldDB" id="B8GGQ6"/>
<gene>
    <name evidence="1" type="ordered locus">Mpal_0959</name>
</gene>
<dbReference type="STRING" id="521011.Mpal_0959"/>
<dbReference type="SUPFAM" id="SSF159659">
    <property type="entry name" value="Cgl1923-like"/>
    <property type="match status" value="1"/>
</dbReference>
<accession>B8GGQ6</accession>
<dbReference type="PANTHER" id="PTHR35610:SF7">
    <property type="entry name" value="3-ISOPROPYLMALATE DEHYDRATASE"/>
    <property type="match status" value="1"/>
</dbReference>
<dbReference type="Proteomes" id="UP000002457">
    <property type="component" value="Chromosome"/>
</dbReference>
<reference evidence="1 2" key="1">
    <citation type="journal article" date="2015" name="Genome Announc.">
        <title>Complete Genome Sequence of Methanosphaerula palustris E1-9CT, a Hydrogenotrophic Methanogen Isolated from a Minerotrophic Fen Peatland.</title>
        <authorList>
            <person name="Cadillo-Quiroz H."/>
            <person name="Browne P."/>
            <person name="Kyrpides N."/>
            <person name="Woyke T."/>
            <person name="Goodwin L."/>
            <person name="Detter C."/>
            <person name="Yavitt J.B."/>
            <person name="Zinder S.H."/>
        </authorList>
    </citation>
    <scope>NUCLEOTIDE SEQUENCE [LARGE SCALE GENOMIC DNA]</scope>
    <source>
        <strain evidence="2">ATCC BAA-1556 / DSM 19958 / E1-9c</strain>
    </source>
</reference>
<dbReference type="InterPro" id="IPR004426">
    <property type="entry name" value="MJ1210-like"/>
</dbReference>
<protein>
    <recommendedName>
        <fullName evidence="3">Proteasome assembly chaperone family protein</fullName>
    </recommendedName>
</protein>
<dbReference type="PANTHER" id="PTHR35610">
    <property type="entry name" value="3-ISOPROPYLMALATE DEHYDRATASE-RELATED"/>
    <property type="match status" value="1"/>
</dbReference>
<sequence length="256" mass="27728">MMEQVTVTFFGDPFRNNDREVTGSAIMIEGLPGIGQVGKVVADYLIEELHAEKIAEIHSIFFPPQVILLDGGTVRLVGNEVYRYRTAEQLVYFLVGDCQSLSNEGHYLLAEQYLQIAARLGVTRIYTLGGYGVGHLVDEPRVLCAVNDPALRGPVEEAGGIFTRDEPGGGIVGAAGLLLGLGAGQGIDGICLMGETSGYLIDPKSAHNLLSLLCRVTGLVVDTSRLHERADDLEQVLAEVRESEQVRTNDELRYIG</sequence>
<evidence type="ECO:0008006" key="3">
    <source>
        <dbReference type="Google" id="ProtNLM"/>
    </source>
</evidence>
<evidence type="ECO:0000313" key="2">
    <source>
        <dbReference type="Proteomes" id="UP000002457"/>
    </source>
</evidence>
<dbReference type="Pfam" id="PF09754">
    <property type="entry name" value="PAC2"/>
    <property type="match status" value="1"/>
</dbReference>
<dbReference type="HOGENOM" id="CLU_075000_1_0_2"/>
<proteinExistence type="predicted"/>